<evidence type="ECO:0000256" key="7">
    <source>
        <dbReference type="ARBA" id="ARBA00022989"/>
    </source>
</evidence>
<dbReference type="InterPro" id="IPR005829">
    <property type="entry name" value="Sugar_transporter_CS"/>
</dbReference>
<evidence type="ECO:0000256" key="5">
    <source>
        <dbReference type="ARBA" id="ARBA00022692"/>
    </source>
</evidence>
<evidence type="ECO:0000256" key="3">
    <source>
        <dbReference type="ARBA" id="ARBA00022448"/>
    </source>
</evidence>
<keyword evidence="8 9" id="KW-0472">Membrane</keyword>
<dbReference type="PANTHER" id="PTHR43528">
    <property type="entry name" value="ALPHA-KETOGLUTARATE PERMEASE"/>
    <property type="match status" value="1"/>
</dbReference>
<feature type="transmembrane region" description="Helical" evidence="9">
    <location>
        <begin position="321"/>
        <end position="346"/>
    </location>
</feature>
<organism evidence="11 12">
    <name type="scientific">Pseudonocardia ailaonensis</name>
    <dbReference type="NCBI Taxonomy" id="367279"/>
    <lineage>
        <taxon>Bacteria</taxon>
        <taxon>Bacillati</taxon>
        <taxon>Actinomycetota</taxon>
        <taxon>Actinomycetes</taxon>
        <taxon>Pseudonocardiales</taxon>
        <taxon>Pseudonocardiaceae</taxon>
        <taxon>Pseudonocardia</taxon>
    </lineage>
</organism>
<accession>A0ABN2N940</accession>
<comment type="similarity">
    <text evidence="2">Belongs to the major facilitator superfamily. Metabolite:H+ Symporter (MHS) family (TC 2.A.1.6) family.</text>
</comment>
<keyword evidence="3" id="KW-0813">Transport</keyword>
<feature type="transmembrane region" description="Helical" evidence="9">
    <location>
        <begin position="231"/>
        <end position="251"/>
    </location>
</feature>
<feature type="domain" description="Major facilitator superfamily (MFS) profile" evidence="10">
    <location>
        <begin position="5"/>
        <end position="416"/>
    </location>
</feature>
<feature type="transmembrane region" description="Helical" evidence="9">
    <location>
        <begin position="142"/>
        <end position="165"/>
    </location>
</feature>
<evidence type="ECO:0000313" key="12">
    <source>
        <dbReference type="Proteomes" id="UP001500449"/>
    </source>
</evidence>
<gene>
    <name evidence="11" type="primary">proP_4</name>
    <name evidence="11" type="ORF">GCM10009836_42210</name>
</gene>
<evidence type="ECO:0000259" key="10">
    <source>
        <dbReference type="PROSITE" id="PS50850"/>
    </source>
</evidence>
<dbReference type="InterPro" id="IPR051084">
    <property type="entry name" value="H+-coupled_symporters"/>
</dbReference>
<dbReference type="Proteomes" id="UP001500449">
    <property type="component" value="Unassembled WGS sequence"/>
</dbReference>
<sequence>MARRAAVAGSVGTFVEYYDYGLFGVLTVYLAPLFFPTDNPASSILVSLAVFGLGYAARPIGGLVIGRLGDRRGRRAALLTSVLLMGVATSLIGVLPTYASAGITASILLVVLRLVQGFSAGAEVLGSVTYVLESAPPSRRGFLASLTPLGSTLGGATGALLGGLTSLLVSKATMLDYGWRIPFLIAIPLSLFAFLFRRKIEDSPEFLELVARKETAKTPIRDLFRHHRAPVLLACTLALGLNAVSGIAGWMTTYLAATRQLPVTPIIFAFGLATLLAAVGSPITGRLTDRFGGVRVMVVTFVGFLVLSVPIFWVLGTATNIVVLFLVIALYLMLIAFVTAPAYAYIAELFSTDVRFSGSNLGQNVGVCIAGGTTPLIAGALVVGTGSALSPVIWVGAATLVALGTLFVASRTVKKKAPAREEEAEVQAQTA</sequence>
<keyword evidence="12" id="KW-1185">Reference proteome</keyword>
<evidence type="ECO:0000256" key="8">
    <source>
        <dbReference type="ARBA" id="ARBA00023136"/>
    </source>
</evidence>
<evidence type="ECO:0000256" key="2">
    <source>
        <dbReference type="ARBA" id="ARBA00008240"/>
    </source>
</evidence>
<evidence type="ECO:0000256" key="4">
    <source>
        <dbReference type="ARBA" id="ARBA00022475"/>
    </source>
</evidence>
<dbReference type="PROSITE" id="PS00217">
    <property type="entry name" value="SUGAR_TRANSPORT_2"/>
    <property type="match status" value="1"/>
</dbReference>
<feature type="transmembrane region" description="Helical" evidence="9">
    <location>
        <begin position="105"/>
        <end position="130"/>
    </location>
</feature>
<feature type="transmembrane region" description="Helical" evidence="9">
    <location>
        <begin position="296"/>
        <end position="315"/>
    </location>
</feature>
<dbReference type="Pfam" id="PF07690">
    <property type="entry name" value="MFS_1"/>
    <property type="match status" value="1"/>
</dbReference>
<feature type="transmembrane region" description="Helical" evidence="9">
    <location>
        <begin position="43"/>
        <end position="65"/>
    </location>
</feature>
<keyword evidence="7 9" id="KW-1133">Transmembrane helix</keyword>
<dbReference type="PANTHER" id="PTHR43528:SF1">
    <property type="entry name" value="ALPHA-KETOGLUTARATE PERMEASE"/>
    <property type="match status" value="1"/>
</dbReference>
<dbReference type="PROSITE" id="PS50850">
    <property type="entry name" value="MFS"/>
    <property type="match status" value="1"/>
</dbReference>
<keyword evidence="4" id="KW-1003">Cell membrane</keyword>
<feature type="transmembrane region" description="Helical" evidence="9">
    <location>
        <begin position="263"/>
        <end position="284"/>
    </location>
</feature>
<protein>
    <submittedName>
        <fullName evidence="11">Glycine betaine/L-proline transporter ProP</fullName>
    </submittedName>
</protein>
<dbReference type="SUPFAM" id="SSF103473">
    <property type="entry name" value="MFS general substrate transporter"/>
    <property type="match status" value="1"/>
</dbReference>
<evidence type="ECO:0000256" key="9">
    <source>
        <dbReference type="SAM" id="Phobius"/>
    </source>
</evidence>
<dbReference type="InterPro" id="IPR011701">
    <property type="entry name" value="MFS"/>
</dbReference>
<dbReference type="EMBL" id="BAAAQK010000014">
    <property type="protein sequence ID" value="GAA1857567.1"/>
    <property type="molecule type" value="Genomic_DNA"/>
</dbReference>
<keyword evidence="6" id="KW-0769">Symport</keyword>
<dbReference type="InterPro" id="IPR020846">
    <property type="entry name" value="MFS_dom"/>
</dbReference>
<evidence type="ECO:0000313" key="11">
    <source>
        <dbReference type="EMBL" id="GAA1857567.1"/>
    </source>
</evidence>
<feature type="transmembrane region" description="Helical" evidence="9">
    <location>
        <begin position="177"/>
        <end position="196"/>
    </location>
</feature>
<evidence type="ECO:0000256" key="1">
    <source>
        <dbReference type="ARBA" id="ARBA00004651"/>
    </source>
</evidence>
<keyword evidence="5 9" id="KW-0812">Transmembrane</keyword>
<dbReference type="InterPro" id="IPR036259">
    <property type="entry name" value="MFS_trans_sf"/>
</dbReference>
<dbReference type="Gene3D" id="1.20.1250.20">
    <property type="entry name" value="MFS general substrate transporter like domains"/>
    <property type="match status" value="2"/>
</dbReference>
<proteinExistence type="inferred from homology"/>
<comment type="caution">
    <text evidence="11">The sequence shown here is derived from an EMBL/GenBank/DDBJ whole genome shotgun (WGS) entry which is preliminary data.</text>
</comment>
<feature type="transmembrane region" description="Helical" evidence="9">
    <location>
        <begin position="77"/>
        <end position="99"/>
    </location>
</feature>
<reference evidence="11 12" key="1">
    <citation type="journal article" date="2019" name="Int. J. Syst. Evol. Microbiol.">
        <title>The Global Catalogue of Microorganisms (GCM) 10K type strain sequencing project: providing services to taxonomists for standard genome sequencing and annotation.</title>
        <authorList>
            <consortium name="The Broad Institute Genomics Platform"/>
            <consortium name="The Broad Institute Genome Sequencing Center for Infectious Disease"/>
            <person name="Wu L."/>
            <person name="Ma J."/>
        </authorList>
    </citation>
    <scope>NUCLEOTIDE SEQUENCE [LARGE SCALE GENOMIC DNA]</scope>
    <source>
        <strain evidence="11 12">JCM 16009</strain>
    </source>
</reference>
<feature type="transmembrane region" description="Helical" evidence="9">
    <location>
        <begin position="392"/>
        <end position="410"/>
    </location>
</feature>
<feature type="transmembrane region" description="Helical" evidence="9">
    <location>
        <begin position="367"/>
        <end position="386"/>
    </location>
</feature>
<comment type="subcellular location">
    <subcellularLocation>
        <location evidence="1">Cell membrane</location>
        <topology evidence="1">Multi-pass membrane protein</topology>
    </subcellularLocation>
</comment>
<evidence type="ECO:0000256" key="6">
    <source>
        <dbReference type="ARBA" id="ARBA00022847"/>
    </source>
</evidence>
<name>A0ABN2N940_9PSEU</name>